<dbReference type="Proteomes" id="UP001213623">
    <property type="component" value="Chromosome 1"/>
</dbReference>
<evidence type="ECO:0000313" key="8">
    <source>
        <dbReference type="Proteomes" id="UP001213623"/>
    </source>
</evidence>
<dbReference type="GO" id="GO:0003735">
    <property type="term" value="F:structural constituent of ribosome"/>
    <property type="evidence" value="ECO:0007669"/>
    <property type="project" value="InterPro"/>
</dbReference>
<evidence type="ECO:0000256" key="4">
    <source>
        <dbReference type="ARBA" id="ARBA00023128"/>
    </source>
</evidence>
<keyword evidence="5" id="KW-0687">Ribonucleoprotein</keyword>
<reference evidence="7" key="1">
    <citation type="submission" date="2023-03" db="EMBL/GenBank/DDBJ databases">
        <title>Mating type loci evolution in Malassezia.</title>
        <authorList>
            <person name="Coelho M.A."/>
        </authorList>
    </citation>
    <scope>NUCLEOTIDE SEQUENCE</scope>
    <source>
        <strain evidence="7">CBS 9557</strain>
    </source>
</reference>
<dbReference type="EMBL" id="CP119892">
    <property type="protein sequence ID" value="WFD25536.1"/>
    <property type="molecule type" value="Genomic_DNA"/>
</dbReference>
<keyword evidence="8" id="KW-1185">Reference proteome</keyword>
<dbReference type="Gene3D" id="3.30.780.10">
    <property type="entry name" value="SUI1-like domain"/>
    <property type="match status" value="1"/>
</dbReference>
<evidence type="ECO:0000256" key="5">
    <source>
        <dbReference type="ARBA" id="ARBA00023274"/>
    </source>
</evidence>
<dbReference type="GO" id="GO:0005762">
    <property type="term" value="C:mitochondrial large ribosomal subunit"/>
    <property type="evidence" value="ECO:0007669"/>
    <property type="project" value="TreeGrafter"/>
</dbReference>
<dbReference type="PANTHER" id="PTHR13477:SF0">
    <property type="entry name" value="LARGE RIBOSOMAL SUBUNIT PROTEIN ML49"/>
    <property type="match status" value="1"/>
</dbReference>
<gene>
    <name evidence="7" type="ORF">MNAN1_000496</name>
</gene>
<evidence type="ECO:0000256" key="1">
    <source>
        <dbReference type="ARBA" id="ARBA00004173"/>
    </source>
</evidence>
<keyword evidence="3" id="KW-0689">Ribosomal protein</keyword>
<evidence type="ECO:0000256" key="2">
    <source>
        <dbReference type="ARBA" id="ARBA00005677"/>
    </source>
</evidence>
<sequence>MRTNSAPEAPETPADDSLPMPIRYPYFVSRVGLSGMSLPVYTDIRHGGSQWITQIRKVEGDVGAFCRDLFDEFGWGDPFDPANENARILMRISKNAGAKTIFLRNNVSREVKSWLEYRGF</sequence>
<evidence type="ECO:0000256" key="3">
    <source>
        <dbReference type="ARBA" id="ARBA00022980"/>
    </source>
</evidence>
<name>A0AAF0J0Z8_9BASI</name>
<dbReference type="InterPro" id="IPR007740">
    <property type="entry name" value="Ribosomal_mL49"/>
</dbReference>
<evidence type="ECO:0000313" key="7">
    <source>
        <dbReference type="EMBL" id="WFD25536.1"/>
    </source>
</evidence>
<comment type="similarity">
    <text evidence="2">Belongs to the mitochondrion-specific ribosomal protein mL49 family.</text>
</comment>
<dbReference type="AlphaFoldDB" id="A0AAF0J0Z8"/>
<protein>
    <recommendedName>
        <fullName evidence="6">Large ribosomal subunit protein mL49</fullName>
    </recommendedName>
</protein>
<comment type="subcellular location">
    <subcellularLocation>
        <location evidence="1">Mitochondrion</location>
    </subcellularLocation>
</comment>
<dbReference type="Pfam" id="PF05046">
    <property type="entry name" value="Img2"/>
    <property type="match status" value="1"/>
</dbReference>
<dbReference type="GO" id="GO:0006412">
    <property type="term" value="P:translation"/>
    <property type="evidence" value="ECO:0007669"/>
    <property type="project" value="InterPro"/>
</dbReference>
<evidence type="ECO:0000256" key="6">
    <source>
        <dbReference type="ARBA" id="ARBA00035191"/>
    </source>
</evidence>
<proteinExistence type="inferred from homology"/>
<accession>A0AAF0J0Z8</accession>
<keyword evidence="4" id="KW-0496">Mitochondrion</keyword>
<organism evidence="7 8">
    <name type="scientific">Malassezia nana</name>
    <dbReference type="NCBI Taxonomy" id="180528"/>
    <lineage>
        <taxon>Eukaryota</taxon>
        <taxon>Fungi</taxon>
        <taxon>Dikarya</taxon>
        <taxon>Basidiomycota</taxon>
        <taxon>Ustilaginomycotina</taxon>
        <taxon>Malasseziomycetes</taxon>
        <taxon>Malasseziales</taxon>
        <taxon>Malasseziaceae</taxon>
        <taxon>Malassezia</taxon>
    </lineage>
</organism>
<dbReference type="PANTHER" id="PTHR13477">
    <property type="entry name" value="MITOCHONDRIAL 39S RIBOSOMAL PROTEIN L49"/>
    <property type="match status" value="1"/>
</dbReference>